<keyword evidence="3" id="KW-0804">Transcription</keyword>
<dbReference type="PANTHER" id="PTHR30055:SF148">
    <property type="entry name" value="TETR-FAMILY TRANSCRIPTIONAL REGULATOR"/>
    <property type="match status" value="1"/>
</dbReference>
<dbReference type="InterPro" id="IPR001647">
    <property type="entry name" value="HTH_TetR"/>
</dbReference>
<evidence type="ECO:0000256" key="4">
    <source>
        <dbReference type="PROSITE-ProRule" id="PRU00335"/>
    </source>
</evidence>
<accession>A0ABT0ZMM9</accession>
<protein>
    <submittedName>
        <fullName evidence="6">TetR/AcrR family transcriptional regulator</fullName>
    </submittedName>
</protein>
<evidence type="ECO:0000313" key="6">
    <source>
        <dbReference type="EMBL" id="MCN9244793.1"/>
    </source>
</evidence>
<keyword evidence="1" id="KW-0805">Transcription regulation</keyword>
<dbReference type="Pfam" id="PF00440">
    <property type="entry name" value="TetR_N"/>
    <property type="match status" value="1"/>
</dbReference>
<comment type="caution">
    <text evidence="6">The sequence shown here is derived from an EMBL/GenBank/DDBJ whole genome shotgun (WGS) entry which is preliminary data.</text>
</comment>
<sequence>MPSPSRGKSSRRNEASRRAILDAALALGREKSYAELTIEGIAARAHVGKQTIYRWWPSKGAVLCEALMDLDAADERDTTAGSPESDDLAADLRRTLSAAAADLTDPHRSEALRSLAAEAAMDPALTAAYGTVLDGPGRDAALHRLRRAREAGQIDGDTDLDIAVDLLWAPMRCRWLYDQGALDADFTDTVVEVVLKGLGWTRD</sequence>
<feature type="DNA-binding region" description="H-T-H motif" evidence="4">
    <location>
        <begin position="37"/>
        <end position="56"/>
    </location>
</feature>
<evidence type="ECO:0000256" key="3">
    <source>
        <dbReference type="ARBA" id="ARBA00023163"/>
    </source>
</evidence>
<evidence type="ECO:0000313" key="7">
    <source>
        <dbReference type="Proteomes" id="UP001523219"/>
    </source>
</evidence>
<dbReference type="Proteomes" id="UP001523219">
    <property type="component" value="Unassembled WGS sequence"/>
</dbReference>
<gene>
    <name evidence="6" type="ORF">NGF19_29100</name>
</gene>
<keyword evidence="2 4" id="KW-0238">DNA-binding</keyword>
<dbReference type="SUPFAM" id="SSF48498">
    <property type="entry name" value="Tetracyclin repressor-like, C-terminal domain"/>
    <property type="match status" value="1"/>
</dbReference>
<dbReference type="PROSITE" id="PS50977">
    <property type="entry name" value="HTH_TETR_2"/>
    <property type="match status" value="1"/>
</dbReference>
<dbReference type="InterPro" id="IPR050109">
    <property type="entry name" value="HTH-type_TetR-like_transc_reg"/>
</dbReference>
<name>A0ABT0ZMM9_9ACTN</name>
<dbReference type="Pfam" id="PF16859">
    <property type="entry name" value="TetR_C_11"/>
    <property type="match status" value="1"/>
</dbReference>
<dbReference type="Gene3D" id="1.10.357.10">
    <property type="entry name" value="Tetracycline Repressor, domain 2"/>
    <property type="match status" value="1"/>
</dbReference>
<organism evidence="6 7">
    <name type="scientific">Streptomyces macrolidinus</name>
    <dbReference type="NCBI Taxonomy" id="2952607"/>
    <lineage>
        <taxon>Bacteria</taxon>
        <taxon>Bacillati</taxon>
        <taxon>Actinomycetota</taxon>
        <taxon>Actinomycetes</taxon>
        <taxon>Kitasatosporales</taxon>
        <taxon>Streptomycetaceae</taxon>
        <taxon>Streptomyces</taxon>
    </lineage>
</organism>
<evidence type="ECO:0000256" key="2">
    <source>
        <dbReference type="ARBA" id="ARBA00023125"/>
    </source>
</evidence>
<dbReference type="InterPro" id="IPR011075">
    <property type="entry name" value="TetR_C"/>
</dbReference>
<dbReference type="PANTHER" id="PTHR30055">
    <property type="entry name" value="HTH-TYPE TRANSCRIPTIONAL REGULATOR RUTR"/>
    <property type="match status" value="1"/>
</dbReference>
<dbReference type="InterPro" id="IPR036271">
    <property type="entry name" value="Tet_transcr_reg_TetR-rel_C_sf"/>
</dbReference>
<evidence type="ECO:0000256" key="1">
    <source>
        <dbReference type="ARBA" id="ARBA00023015"/>
    </source>
</evidence>
<reference evidence="6 7" key="1">
    <citation type="submission" date="2022-05" db="EMBL/GenBank/DDBJ databases">
        <title>Streptomyces sp. nov. RY43-2 isolated from soil of a peat swamp forest.</title>
        <authorList>
            <person name="Kanchanasin P."/>
            <person name="Tanasupawat S."/>
            <person name="Phongsopitanun W."/>
        </authorList>
    </citation>
    <scope>NUCLEOTIDE SEQUENCE [LARGE SCALE GENOMIC DNA]</scope>
    <source>
        <strain evidence="6 7">RY43-2</strain>
    </source>
</reference>
<proteinExistence type="predicted"/>
<dbReference type="EMBL" id="JAMWMR010000047">
    <property type="protein sequence ID" value="MCN9244793.1"/>
    <property type="molecule type" value="Genomic_DNA"/>
</dbReference>
<evidence type="ECO:0000259" key="5">
    <source>
        <dbReference type="PROSITE" id="PS50977"/>
    </source>
</evidence>
<feature type="domain" description="HTH tetR-type" evidence="5">
    <location>
        <begin position="14"/>
        <end position="74"/>
    </location>
</feature>
<keyword evidence="7" id="KW-1185">Reference proteome</keyword>
<dbReference type="InterPro" id="IPR009057">
    <property type="entry name" value="Homeodomain-like_sf"/>
</dbReference>
<dbReference type="SUPFAM" id="SSF46689">
    <property type="entry name" value="Homeodomain-like"/>
    <property type="match status" value="1"/>
</dbReference>
<dbReference type="RefSeq" id="WP_252428747.1">
    <property type="nucleotide sequence ID" value="NZ_JAMWMR010000047.1"/>
</dbReference>
<dbReference type="Gene3D" id="1.10.10.60">
    <property type="entry name" value="Homeodomain-like"/>
    <property type="match status" value="1"/>
</dbReference>